<sequence length="179" mass="20111">MFDQEDKDRQQIGLWVRKAEESLMARHFIAAIHLYEKALADSRRVGASSLRARICRDLAYLYLHHGATEKAKGLIEEGLQQEADDPVVRLGLLSNAASVHIREKNYAEGLRALNRAVETFDRAYSGAEAAPFAVATSFAALYRLRRTLNRIVDLMASGINPERIQVDFQPAPPFWDGKS</sequence>
<dbReference type="AlphaFoldDB" id="A0A4P8KZJ7"/>
<gene>
    <name evidence="1" type="ORF">FDQ92_01435</name>
</gene>
<dbReference type="EMBL" id="CP040098">
    <property type="protein sequence ID" value="QCQ20976.1"/>
    <property type="molecule type" value="Genomic_DNA"/>
</dbReference>
<proteinExistence type="predicted"/>
<evidence type="ECO:0000313" key="1">
    <source>
        <dbReference type="EMBL" id="QCQ20976.1"/>
    </source>
</evidence>
<dbReference type="InterPro" id="IPR011990">
    <property type="entry name" value="TPR-like_helical_dom_sf"/>
</dbReference>
<dbReference type="Proteomes" id="UP000298602">
    <property type="component" value="Chromosome"/>
</dbReference>
<name>A0A4P8KZJ7_9BACT</name>
<dbReference type="Pfam" id="PF14559">
    <property type="entry name" value="TPR_19"/>
    <property type="match status" value="1"/>
</dbReference>
<evidence type="ECO:0008006" key="3">
    <source>
        <dbReference type="Google" id="ProtNLM"/>
    </source>
</evidence>
<reference evidence="1 2" key="2">
    <citation type="submission" date="2019-05" db="EMBL/GenBank/DDBJ databases">
        <authorList>
            <person name="Suflita J.M."/>
            <person name="Marks C.R."/>
        </authorList>
    </citation>
    <scope>NUCLEOTIDE SEQUENCE [LARGE SCALE GENOMIC DNA]</scope>
    <source>
        <strain evidence="1 2">ALDC</strain>
    </source>
</reference>
<accession>A0A4P8KZJ7</accession>
<protein>
    <recommendedName>
        <fullName evidence="3">Tetratricopeptide repeat protein</fullName>
    </recommendedName>
</protein>
<dbReference type="RefSeq" id="WP_137422946.1">
    <property type="nucleotide sequence ID" value="NZ_CP040098.1"/>
</dbReference>
<organism evidence="1 2">
    <name type="scientific">Desulfoglaeba alkanexedens ALDC</name>
    <dbReference type="NCBI Taxonomy" id="980445"/>
    <lineage>
        <taxon>Bacteria</taxon>
        <taxon>Pseudomonadati</taxon>
        <taxon>Thermodesulfobacteriota</taxon>
        <taxon>Syntrophobacteria</taxon>
        <taxon>Syntrophobacterales</taxon>
        <taxon>Syntrophobacteraceae</taxon>
        <taxon>Desulfoglaeba</taxon>
    </lineage>
</organism>
<keyword evidence="2" id="KW-1185">Reference proteome</keyword>
<reference evidence="1 2" key="1">
    <citation type="submission" date="2019-05" db="EMBL/GenBank/DDBJ databases">
        <title>The Complete Genome Sequence of the n-alkane-degrading Desulfoglaeba alkanexedens ALDC reveals multiple alkylsuccinate synthase gene clusters.</title>
        <authorList>
            <person name="Callaghan A.V."/>
            <person name="Davidova I.A."/>
            <person name="Duncan K.E."/>
            <person name="Morris B."/>
            <person name="McInerney M.J."/>
        </authorList>
    </citation>
    <scope>NUCLEOTIDE SEQUENCE [LARGE SCALE GENOMIC DNA]</scope>
    <source>
        <strain evidence="1 2">ALDC</strain>
    </source>
</reference>
<dbReference type="Gene3D" id="1.25.40.10">
    <property type="entry name" value="Tetratricopeptide repeat domain"/>
    <property type="match status" value="1"/>
</dbReference>
<dbReference type="SUPFAM" id="SSF48452">
    <property type="entry name" value="TPR-like"/>
    <property type="match status" value="1"/>
</dbReference>
<evidence type="ECO:0000313" key="2">
    <source>
        <dbReference type="Proteomes" id="UP000298602"/>
    </source>
</evidence>
<dbReference type="OrthoDB" id="5515118at2"/>
<dbReference type="KEGG" id="dax:FDQ92_01435"/>